<proteinExistence type="predicted"/>
<organism evidence="1 2">
    <name type="scientific">Choristoneura fumiferana</name>
    <name type="common">Spruce budworm moth</name>
    <name type="synonym">Archips fumiferana</name>
    <dbReference type="NCBI Taxonomy" id="7141"/>
    <lineage>
        <taxon>Eukaryota</taxon>
        <taxon>Metazoa</taxon>
        <taxon>Ecdysozoa</taxon>
        <taxon>Arthropoda</taxon>
        <taxon>Hexapoda</taxon>
        <taxon>Insecta</taxon>
        <taxon>Pterygota</taxon>
        <taxon>Neoptera</taxon>
        <taxon>Endopterygota</taxon>
        <taxon>Lepidoptera</taxon>
        <taxon>Glossata</taxon>
        <taxon>Ditrysia</taxon>
        <taxon>Tortricoidea</taxon>
        <taxon>Tortricidae</taxon>
        <taxon>Tortricinae</taxon>
        <taxon>Choristoneura</taxon>
    </lineage>
</organism>
<accession>A0ACC0KVN0</accession>
<reference evidence="1 2" key="1">
    <citation type="journal article" date="2022" name="Genome Biol. Evol.">
        <title>The Spruce Budworm Genome: Reconstructing the Evolutionary History of Antifreeze Proteins.</title>
        <authorList>
            <person name="Beliveau C."/>
            <person name="Gagne P."/>
            <person name="Picq S."/>
            <person name="Vernygora O."/>
            <person name="Keeling C.I."/>
            <person name="Pinkney K."/>
            <person name="Doucet D."/>
            <person name="Wen F."/>
            <person name="Johnston J.S."/>
            <person name="Maaroufi H."/>
            <person name="Boyle B."/>
            <person name="Laroche J."/>
            <person name="Dewar K."/>
            <person name="Juretic N."/>
            <person name="Blackburn G."/>
            <person name="Nisole A."/>
            <person name="Brunet B."/>
            <person name="Brandao M."/>
            <person name="Lumley L."/>
            <person name="Duan J."/>
            <person name="Quan G."/>
            <person name="Lucarotti C.J."/>
            <person name="Roe A.D."/>
            <person name="Sperling F.A.H."/>
            <person name="Levesque R.C."/>
            <person name="Cusson M."/>
        </authorList>
    </citation>
    <scope>NUCLEOTIDE SEQUENCE [LARGE SCALE GENOMIC DNA]</scope>
    <source>
        <strain evidence="1">Glfc:IPQL:Cfum</strain>
    </source>
</reference>
<keyword evidence="2" id="KW-1185">Reference proteome</keyword>
<sequence>MIVISFVLLVAIACSGNGDILPSYIKPCTLGDGFANCVKEQMITSLPYFTKDNIKVEIKSKLTHVNDAKGEHFKLVTPNYNYQIEKTTFAFKNLFNGNKQLADATHEFANQNWQQLMDDLAPPVIKQIVRTCVKAINKFFNKVTIDQIVLGYKPVD</sequence>
<protein>
    <submittedName>
        <fullName evidence="1">Uncharacterized protein</fullName>
    </submittedName>
</protein>
<name>A0ACC0KVN0_CHOFU</name>
<comment type="caution">
    <text evidence="1">The sequence shown here is derived from an EMBL/GenBank/DDBJ whole genome shotgun (WGS) entry which is preliminary data.</text>
</comment>
<dbReference type="EMBL" id="CM046102">
    <property type="protein sequence ID" value="KAI8440345.1"/>
    <property type="molecule type" value="Genomic_DNA"/>
</dbReference>
<gene>
    <name evidence="1" type="ORF">MSG28_001682</name>
</gene>
<evidence type="ECO:0000313" key="2">
    <source>
        <dbReference type="Proteomes" id="UP001064048"/>
    </source>
</evidence>
<evidence type="ECO:0000313" key="1">
    <source>
        <dbReference type="EMBL" id="KAI8440345.1"/>
    </source>
</evidence>
<dbReference type="Proteomes" id="UP001064048">
    <property type="component" value="Chromosome 2"/>
</dbReference>